<sequence>MRQEWKQLMKLKGKSLVELAGSRFVMVRDKGENAMRIQCPEPFIHWAVFSEDTGEAAERGFWRLNFTENQFGEDILLLHEQGTPEPLNYIYNLDDLKKIDSHIAQKHVYVMETSYSFSFSVIKEISGYGFFNQNEALLYTLLIETKDEFLLIESCPAALDIKITEHPPSLPNHPAPLTSLFTTN</sequence>
<reference evidence="1 2" key="1">
    <citation type="submission" date="2017-10" db="EMBL/GenBank/DDBJ databases">
        <title>Bacillus sp. nov., a halophilic bacterium isolated from a Yangshapao Lake.</title>
        <authorList>
            <person name="Wang H."/>
        </authorList>
    </citation>
    <scope>NUCLEOTIDE SEQUENCE [LARGE SCALE GENOMIC DNA]</scope>
    <source>
        <strain evidence="1 2">YSP-3</strain>
    </source>
</reference>
<accession>A0A2W0HG91</accession>
<protein>
    <submittedName>
        <fullName evidence="1">Uncharacterized protein</fullName>
    </submittedName>
</protein>
<dbReference type="OrthoDB" id="2451977at2"/>
<dbReference type="Proteomes" id="UP000248066">
    <property type="component" value="Unassembled WGS sequence"/>
</dbReference>
<gene>
    <name evidence="1" type="ORF">CR205_11875</name>
</gene>
<dbReference type="EMBL" id="PDOF01000002">
    <property type="protein sequence ID" value="PYZ96415.1"/>
    <property type="molecule type" value="Genomic_DNA"/>
</dbReference>
<name>A0A2W0HG91_9BACI</name>
<organism evidence="1 2">
    <name type="scientific">Alteribacter lacisalsi</name>
    <dbReference type="NCBI Taxonomy" id="2045244"/>
    <lineage>
        <taxon>Bacteria</taxon>
        <taxon>Bacillati</taxon>
        <taxon>Bacillota</taxon>
        <taxon>Bacilli</taxon>
        <taxon>Bacillales</taxon>
        <taxon>Bacillaceae</taxon>
        <taxon>Alteribacter</taxon>
    </lineage>
</organism>
<dbReference type="RefSeq" id="WP_110520080.1">
    <property type="nucleotide sequence ID" value="NZ_PDOF01000002.1"/>
</dbReference>
<proteinExistence type="predicted"/>
<evidence type="ECO:0000313" key="2">
    <source>
        <dbReference type="Proteomes" id="UP000248066"/>
    </source>
</evidence>
<dbReference type="AlphaFoldDB" id="A0A2W0HG91"/>
<comment type="caution">
    <text evidence="1">The sequence shown here is derived from an EMBL/GenBank/DDBJ whole genome shotgun (WGS) entry which is preliminary data.</text>
</comment>
<evidence type="ECO:0000313" key="1">
    <source>
        <dbReference type="EMBL" id="PYZ96415.1"/>
    </source>
</evidence>
<keyword evidence="2" id="KW-1185">Reference proteome</keyword>